<comment type="caution">
    <text evidence="1">The sequence shown here is derived from an EMBL/GenBank/DDBJ whole genome shotgun (WGS) entry which is preliminary data.</text>
</comment>
<evidence type="ECO:0000313" key="2">
    <source>
        <dbReference type="Proteomes" id="UP000051922"/>
    </source>
</evidence>
<name>A0A0R1U506_9LACO</name>
<dbReference type="RefSeq" id="WP_054650854.1">
    <property type="nucleotide sequence ID" value="NZ_AZFJ01000049.1"/>
</dbReference>
<evidence type="ECO:0000313" key="1">
    <source>
        <dbReference type="EMBL" id="KRL86066.1"/>
    </source>
</evidence>
<dbReference type="OrthoDB" id="2246846at2"/>
<sequence>MAEYAEPVQGLLDELSRVLGHQVQVEAAGAASGVLNHDQGDLTVNADGQVTVTITDTTNIDYTLSHELVHFMMNMKGYLMMEMPLHGDDQEYDAMRISTAKLLELAAQHVMVVAWQRENGLLDDGVDQSVIAGFEQQLDDEDPDHPDDMIAFRTLLLLDGLVYVHQMPKPDNTLRAWRNRYPAAMAAAEDLFALISEHEPDTPRRLRGVEVKLLAHFEQFLIDQGYAQLSLPDFVVVPPVLSQRQLRLELTQLYTLNETSLNVDGDDLTGYVAQGNTDEQTAFVLTLPSDAASADALQALYQRPVKDVLDEFELTYSER</sequence>
<keyword evidence="2" id="KW-1185">Reference proteome</keyword>
<organism evidence="1 2">
    <name type="scientific">Lacticaseibacillus pantheris DSM 15945 = JCM 12539 = NBRC 106106</name>
    <dbReference type="NCBI Taxonomy" id="1423783"/>
    <lineage>
        <taxon>Bacteria</taxon>
        <taxon>Bacillati</taxon>
        <taxon>Bacillota</taxon>
        <taxon>Bacilli</taxon>
        <taxon>Lactobacillales</taxon>
        <taxon>Lactobacillaceae</taxon>
        <taxon>Lacticaseibacillus</taxon>
    </lineage>
</organism>
<evidence type="ECO:0008006" key="3">
    <source>
        <dbReference type="Google" id="ProtNLM"/>
    </source>
</evidence>
<proteinExistence type="predicted"/>
<accession>A0A0R1U506</accession>
<dbReference type="EMBL" id="AZFJ01000049">
    <property type="protein sequence ID" value="KRL86066.1"/>
    <property type="molecule type" value="Genomic_DNA"/>
</dbReference>
<dbReference type="Proteomes" id="UP000051922">
    <property type="component" value="Unassembled WGS sequence"/>
</dbReference>
<reference evidence="1 2" key="1">
    <citation type="journal article" date="2015" name="Genome Announc.">
        <title>Expanding the biotechnology potential of lactobacilli through comparative genomics of 213 strains and associated genera.</title>
        <authorList>
            <person name="Sun Z."/>
            <person name="Harris H.M."/>
            <person name="McCann A."/>
            <person name="Guo C."/>
            <person name="Argimon S."/>
            <person name="Zhang W."/>
            <person name="Yang X."/>
            <person name="Jeffery I.B."/>
            <person name="Cooney J.C."/>
            <person name="Kagawa T.F."/>
            <person name="Liu W."/>
            <person name="Song Y."/>
            <person name="Salvetti E."/>
            <person name="Wrobel A."/>
            <person name="Rasinkangas P."/>
            <person name="Parkhill J."/>
            <person name="Rea M.C."/>
            <person name="O'Sullivan O."/>
            <person name="Ritari J."/>
            <person name="Douillard F.P."/>
            <person name="Paul Ross R."/>
            <person name="Yang R."/>
            <person name="Briner A.E."/>
            <person name="Felis G.E."/>
            <person name="de Vos W.M."/>
            <person name="Barrangou R."/>
            <person name="Klaenhammer T.R."/>
            <person name="Caufield P.W."/>
            <person name="Cui Y."/>
            <person name="Zhang H."/>
            <person name="O'Toole P.W."/>
        </authorList>
    </citation>
    <scope>NUCLEOTIDE SEQUENCE [LARGE SCALE GENOMIC DNA]</scope>
    <source>
        <strain evidence="1 2">DSM 15945</strain>
    </source>
</reference>
<dbReference type="STRING" id="1423783.FC50_GL001478"/>
<protein>
    <recommendedName>
        <fullName evidence="3">IpaB/EvcA family protein</fullName>
    </recommendedName>
</protein>
<dbReference type="PATRIC" id="fig|1423783.4.peg.1520"/>
<gene>
    <name evidence="1" type="ORF">FC50_GL001478</name>
</gene>
<dbReference type="AlphaFoldDB" id="A0A0R1U506"/>